<proteinExistence type="predicted"/>
<organism evidence="1 2">
    <name type="scientific">Tanacetum coccineum</name>
    <dbReference type="NCBI Taxonomy" id="301880"/>
    <lineage>
        <taxon>Eukaryota</taxon>
        <taxon>Viridiplantae</taxon>
        <taxon>Streptophyta</taxon>
        <taxon>Embryophyta</taxon>
        <taxon>Tracheophyta</taxon>
        <taxon>Spermatophyta</taxon>
        <taxon>Magnoliopsida</taxon>
        <taxon>eudicotyledons</taxon>
        <taxon>Gunneridae</taxon>
        <taxon>Pentapetalae</taxon>
        <taxon>asterids</taxon>
        <taxon>campanulids</taxon>
        <taxon>Asterales</taxon>
        <taxon>Asteraceae</taxon>
        <taxon>Asteroideae</taxon>
        <taxon>Anthemideae</taxon>
        <taxon>Anthemidinae</taxon>
        <taxon>Tanacetum</taxon>
    </lineage>
</organism>
<dbReference type="EMBL" id="BQNB010008904">
    <property type="protein sequence ID" value="GJS55966.1"/>
    <property type="molecule type" value="Genomic_DNA"/>
</dbReference>
<protein>
    <submittedName>
        <fullName evidence="1">Uncharacterized protein</fullName>
    </submittedName>
</protein>
<dbReference type="CDD" id="cd09272">
    <property type="entry name" value="RNase_HI_RT_Ty1"/>
    <property type="match status" value="1"/>
</dbReference>
<reference evidence="1" key="1">
    <citation type="journal article" date="2022" name="Int. J. Mol. Sci.">
        <title>Draft Genome of Tanacetum Coccineum: Genomic Comparison of Closely Related Tanacetum-Family Plants.</title>
        <authorList>
            <person name="Yamashiro T."/>
            <person name="Shiraishi A."/>
            <person name="Nakayama K."/>
            <person name="Satake H."/>
        </authorList>
    </citation>
    <scope>NUCLEOTIDE SEQUENCE</scope>
</reference>
<evidence type="ECO:0000313" key="1">
    <source>
        <dbReference type="EMBL" id="GJS55966.1"/>
    </source>
</evidence>
<accession>A0ABQ4WTI3</accession>
<evidence type="ECO:0000313" key="2">
    <source>
        <dbReference type="Proteomes" id="UP001151760"/>
    </source>
</evidence>
<dbReference type="PANTHER" id="PTHR11439">
    <property type="entry name" value="GAG-POL-RELATED RETROTRANSPOSON"/>
    <property type="match status" value="1"/>
</dbReference>
<reference evidence="1" key="2">
    <citation type="submission" date="2022-01" db="EMBL/GenBank/DDBJ databases">
        <authorList>
            <person name="Yamashiro T."/>
            <person name="Shiraishi A."/>
            <person name="Satake H."/>
            <person name="Nakayama K."/>
        </authorList>
    </citation>
    <scope>NUCLEOTIDE SEQUENCE</scope>
</reference>
<dbReference type="PANTHER" id="PTHR11439:SF486">
    <property type="entry name" value="RLK (RECEPTOR-LIKE KINASE) PROTEIN, PUTATIVE-RELATED"/>
    <property type="match status" value="1"/>
</dbReference>
<keyword evidence="2" id="KW-1185">Reference proteome</keyword>
<dbReference type="Proteomes" id="UP001151760">
    <property type="component" value="Unassembled WGS sequence"/>
</dbReference>
<sequence length="218" mass="24626">MVVRTIDVKKYPFWPPNGDEEILGPKVPYLSSIRTLLFLGSHTRPDISFLLNLLARYNAGYMSNPHTDRSQTGYVFTSYNAAISWRSVKQTMSATSLNHAEILAIHEASQECVWLRSVIHHIRESCGISSGEEAPTVVHEYNVACIAQLKDGYIKGDKTNHILPKFFFTHDLQKSGDIIVQKVRLSDNLADLFTKALPTVTFKKLVHGIGMRRLNEIK</sequence>
<gene>
    <name evidence="1" type="ORF">Tco_0629328</name>
</gene>
<name>A0ABQ4WTI3_9ASTR</name>
<comment type="caution">
    <text evidence="1">The sequence shown here is derived from an EMBL/GenBank/DDBJ whole genome shotgun (WGS) entry which is preliminary data.</text>
</comment>